<keyword evidence="6" id="KW-1185">Reference proteome</keyword>
<organism evidence="5 6">
    <name type="scientific">Extremus antarcticus</name>
    <dbReference type="NCBI Taxonomy" id="702011"/>
    <lineage>
        <taxon>Eukaryota</taxon>
        <taxon>Fungi</taxon>
        <taxon>Dikarya</taxon>
        <taxon>Ascomycota</taxon>
        <taxon>Pezizomycotina</taxon>
        <taxon>Dothideomycetes</taxon>
        <taxon>Dothideomycetidae</taxon>
        <taxon>Mycosphaerellales</taxon>
        <taxon>Extremaceae</taxon>
        <taxon>Extremus</taxon>
    </lineage>
</organism>
<dbReference type="Proteomes" id="UP001271007">
    <property type="component" value="Unassembled WGS sequence"/>
</dbReference>
<proteinExistence type="inferred from homology"/>
<evidence type="ECO:0000256" key="4">
    <source>
        <dbReference type="SAM" id="MobiDB-lite"/>
    </source>
</evidence>
<dbReference type="PANTHER" id="PTHR34598:SF3">
    <property type="entry name" value="OXIDOREDUCTASE AN1597"/>
    <property type="match status" value="1"/>
</dbReference>
<name>A0AAJ0GHU4_9PEZI</name>
<dbReference type="InterPro" id="IPR044053">
    <property type="entry name" value="AsaB-like"/>
</dbReference>
<evidence type="ECO:0000256" key="1">
    <source>
        <dbReference type="ARBA" id="ARBA00023002"/>
    </source>
</evidence>
<feature type="compositionally biased region" description="Low complexity" evidence="4">
    <location>
        <begin position="23"/>
        <end position="35"/>
    </location>
</feature>
<keyword evidence="3" id="KW-0175">Coiled coil</keyword>
<evidence type="ECO:0000313" key="5">
    <source>
        <dbReference type="EMBL" id="KAK3057866.1"/>
    </source>
</evidence>
<accession>A0AAJ0GHU4</accession>
<gene>
    <name evidence="5" type="ORF">LTR09_000941</name>
</gene>
<dbReference type="NCBIfam" id="NF041278">
    <property type="entry name" value="CmcJ_NvfI_EfuI"/>
    <property type="match status" value="1"/>
</dbReference>
<evidence type="ECO:0000256" key="3">
    <source>
        <dbReference type="SAM" id="Coils"/>
    </source>
</evidence>
<reference evidence="5" key="1">
    <citation type="submission" date="2023-04" db="EMBL/GenBank/DDBJ databases">
        <title>Black Yeasts Isolated from many extreme environments.</title>
        <authorList>
            <person name="Coleine C."/>
            <person name="Stajich J.E."/>
            <person name="Selbmann L."/>
        </authorList>
    </citation>
    <scope>NUCLEOTIDE SEQUENCE</scope>
    <source>
        <strain evidence="5">CCFEE 5312</strain>
    </source>
</reference>
<dbReference type="EMBL" id="JAWDJX010000002">
    <property type="protein sequence ID" value="KAK3057866.1"/>
    <property type="molecule type" value="Genomic_DNA"/>
</dbReference>
<feature type="region of interest" description="Disordered" evidence="4">
    <location>
        <begin position="21"/>
        <end position="40"/>
    </location>
</feature>
<dbReference type="PANTHER" id="PTHR34598">
    <property type="entry name" value="BLL6449 PROTEIN"/>
    <property type="match status" value="1"/>
</dbReference>
<comment type="caution">
    <text evidence="5">The sequence shown here is derived from an EMBL/GenBank/DDBJ whole genome shotgun (WGS) entry which is preliminary data.</text>
</comment>
<protein>
    <submittedName>
        <fullName evidence="5">Uncharacterized protein</fullName>
    </submittedName>
</protein>
<keyword evidence="1" id="KW-0560">Oxidoreductase</keyword>
<evidence type="ECO:0000256" key="2">
    <source>
        <dbReference type="ARBA" id="ARBA00023604"/>
    </source>
</evidence>
<evidence type="ECO:0000313" key="6">
    <source>
        <dbReference type="Proteomes" id="UP001271007"/>
    </source>
</evidence>
<dbReference type="GO" id="GO:0016491">
    <property type="term" value="F:oxidoreductase activity"/>
    <property type="evidence" value="ECO:0007669"/>
    <property type="project" value="UniProtKB-KW"/>
</dbReference>
<comment type="similarity">
    <text evidence="2">Belongs to the asaB hydroxylase/desaturase family.</text>
</comment>
<sequence>MPGRIGTTIDSASPIIRQTSLINSSGTPPSNTSPGASIDQSGHDIEVQLQYLRDDPLYDLVKPIQITPNFLDREGRSNVRLESGPPEVLNDVRGREHEFTLDANGFCYVHAPTNCKDWSSQPQIAKEYLPELEDLLRREVDGCDEIVFYDARIRQEGDDGARVQGLSYNPFARQVHVDNTERSVLEKVRSTTDLKSDYYLSGRVRIINIWRPVKHPVYDCGLAIADGGKLIEGDVIECERHLEKTGQYWDTMGVVKYRPGYDWYYCSWQEESDVLLFKNYDSATDVQARNCLHTAFDVPPSQVPANTPTRESIEVRAFVFTHPKGLRRPSGIAAPHPLALHLERGDLKPMEEEHSITDRLRTDIDEANEVKDAVLLLRRQEIRRLEKACEAVMAERDQQQQALQQSQTLLEQAQQQVSIQIEHSDALQRKIRELEAKLVQQPALLRQQNEALSRELAEMRLREQAQADEKVRILSSDSTIVQGGISSLETKRLRDCVQGQREKIEYLKVQANGKGHEVVSRCWQDSVDEAVWRERQKDSMVIERLTREIEDLKAAQQTG</sequence>
<dbReference type="AlphaFoldDB" id="A0AAJ0GHU4"/>
<feature type="coiled-coil region" evidence="3">
    <location>
        <begin position="382"/>
        <end position="469"/>
    </location>
</feature>